<dbReference type="Proteomes" id="UP000509371">
    <property type="component" value="Chromosome"/>
</dbReference>
<protein>
    <submittedName>
        <fullName evidence="1">DUF1365 domain-containing protein</fullName>
    </submittedName>
</protein>
<dbReference type="AlphaFoldDB" id="A0A859D5B8"/>
<evidence type="ECO:0000313" key="2">
    <source>
        <dbReference type="Proteomes" id="UP000509371"/>
    </source>
</evidence>
<accession>A0A859D5B8</accession>
<dbReference type="PANTHER" id="PTHR33973:SF4">
    <property type="entry name" value="OS07G0153300 PROTEIN"/>
    <property type="match status" value="1"/>
</dbReference>
<name>A0A859D5B8_9GAMM</name>
<reference evidence="1 2" key="1">
    <citation type="submission" date="2020-06" db="EMBL/GenBank/DDBJ databases">
        <authorList>
            <person name="Voronona O.L."/>
            <person name="Aksenova E.I."/>
            <person name="Kunda M.S."/>
            <person name="Semenov A.N."/>
            <person name="Ryzhova N."/>
        </authorList>
    </citation>
    <scope>NUCLEOTIDE SEQUENCE [LARGE SCALE GENOMIC DNA]</scope>
    <source>
        <strain evidence="1 2">MPKMM3633</strain>
    </source>
</reference>
<gene>
    <name evidence="1" type="ORF">MP3633_3474</name>
</gene>
<dbReference type="PANTHER" id="PTHR33973">
    <property type="entry name" value="OS07G0153300 PROTEIN"/>
    <property type="match status" value="1"/>
</dbReference>
<proteinExistence type="predicted"/>
<dbReference type="EMBL" id="CP054301">
    <property type="protein sequence ID" value="QKK82201.1"/>
    <property type="molecule type" value="Genomic_DNA"/>
</dbReference>
<evidence type="ECO:0000313" key="1">
    <source>
        <dbReference type="EMBL" id="QKK82201.1"/>
    </source>
</evidence>
<dbReference type="InterPro" id="IPR010775">
    <property type="entry name" value="DUF1365"/>
</dbReference>
<sequence>MNKMDGKTERVLKDNYVPKHSAIYHGTVRHRRFSPRGHAFRYRIFMMYFDLDELDDVLAMSPWWSMTSWSLARFSRKDYFGDSALPIKQAVQAEVNQRLDLTLSGSVRMLTNCRYFGFIINPITIYYCFDENEQLQAMLLEVTNTPWGESIAYVFKCDPNQVTQRIQFSKAMHVSPFHPMDHFYDWRSNVPSKKLAVHMQNKELAGEECVFDATLSLSRIPLTSSSMAKVLFSYPVMTMQVAFGIYWQALKLWVKKIPFHSHPTNSSSTTK</sequence>
<dbReference type="KEGG" id="mpri:MP3633_3474"/>
<dbReference type="Pfam" id="PF07103">
    <property type="entry name" value="DUF1365"/>
    <property type="match status" value="1"/>
</dbReference>
<organism evidence="1 2">
    <name type="scientific">Marinomonas primoryensis</name>
    <dbReference type="NCBI Taxonomy" id="178399"/>
    <lineage>
        <taxon>Bacteria</taxon>
        <taxon>Pseudomonadati</taxon>
        <taxon>Pseudomonadota</taxon>
        <taxon>Gammaproteobacteria</taxon>
        <taxon>Oceanospirillales</taxon>
        <taxon>Oceanospirillaceae</taxon>
        <taxon>Marinomonas</taxon>
    </lineage>
</organism>